<dbReference type="PROSITE" id="PS00650">
    <property type="entry name" value="G_PROTEIN_RECEP_F2_2"/>
    <property type="match status" value="1"/>
</dbReference>
<dbReference type="GO" id="GO:0008528">
    <property type="term" value="F:G protein-coupled peptide receptor activity"/>
    <property type="evidence" value="ECO:0007669"/>
    <property type="project" value="TreeGrafter"/>
</dbReference>
<keyword evidence="7 12" id="KW-0472">Membrane</keyword>
<dbReference type="InterPro" id="IPR001879">
    <property type="entry name" value="GPCR_2_extracellular_dom"/>
</dbReference>
<dbReference type="Gene3D" id="4.10.1240.10">
    <property type="entry name" value="GPCR, family 2, extracellular hormone receptor domain"/>
    <property type="match status" value="1"/>
</dbReference>
<feature type="region of interest" description="Disordered" evidence="11">
    <location>
        <begin position="469"/>
        <end position="516"/>
    </location>
</feature>
<protein>
    <submittedName>
        <fullName evidence="17">Parathyroid hormone/parathyroid hormone-related peptide receptor-like</fullName>
    </submittedName>
</protein>
<dbReference type="GO" id="GO:0017046">
    <property type="term" value="F:peptide hormone binding"/>
    <property type="evidence" value="ECO:0007669"/>
    <property type="project" value="TreeGrafter"/>
</dbReference>
<feature type="domain" description="G-protein coupled receptors family 2 profile 2" evidence="15">
    <location>
        <begin position="138"/>
        <end position="422"/>
    </location>
</feature>
<evidence type="ECO:0000256" key="4">
    <source>
        <dbReference type="ARBA" id="ARBA00022692"/>
    </source>
</evidence>
<evidence type="ECO:0000313" key="16">
    <source>
        <dbReference type="Proteomes" id="UP000515135"/>
    </source>
</evidence>
<dbReference type="SUPFAM" id="SSF81321">
    <property type="entry name" value="Family A G protein-coupled receptor-like"/>
    <property type="match status" value="1"/>
</dbReference>
<dbReference type="GeneID" id="109478148"/>
<keyword evidence="16" id="KW-1185">Reference proteome</keyword>
<keyword evidence="10" id="KW-0807">Transducer</keyword>
<evidence type="ECO:0000256" key="8">
    <source>
        <dbReference type="ARBA" id="ARBA00023170"/>
    </source>
</evidence>
<evidence type="ECO:0000256" key="5">
    <source>
        <dbReference type="ARBA" id="ARBA00022989"/>
    </source>
</evidence>
<feature type="chain" id="PRO_5028221959" evidence="13">
    <location>
        <begin position="27"/>
        <end position="549"/>
    </location>
</feature>
<feature type="transmembrane region" description="Helical" evidence="12">
    <location>
        <begin position="218"/>
        <end position="239"/>
    </location>
</feature>
<dbReference type="SMART" id="SM00008">
    <property type="entry name" value="HormR"/>
    <property type="match status" value="1"/>
</dbReference>
<keyword evidence="4 12" id="KW-0812">Transmembrane</keyword>
<feature type="compositionally biased region" description="Polar residues" evidence="11">
    <location>
        <begin position="477"/>
        <end position="516"/>
    </location>
</feature>
<dbReference type="Gene3D" id="1.20.1070.10">
    <property type="entry name" value="Rhodopsin 7-helix transmembrane proteins"/>
    <property type="match status" value="1"/>
</dbReference>
<dbReference type="PROSITE" id="PS00649">
    <property type="entry name" value="G_PROTEIN_RECEP_F2_1"/>
    <property type="match status" value="1"/>
</dbReference>
<keyword evidence="6" id="KW-0297">G-protein coupled receptor</keyword>
<gene>
    <name evidence="17" type="primary">LOC109478148</name>
</gene>
<dbReference type="AlphaFoldDB" id="A0A6P5A040"/>
<dbReference type="InterPro" id="IPR036445">
    <property type="entry name" value="GPCR_2_extracell_dom_sf"/>
</dbReference>
<comment type="similarity">
    <text evidence="2">Belongs to the G-protein coupled receptor 2 family.</text>
</comment>
<keyword evidence="3" id="KW-1003">Cell membrane</keyword>
<dbReference type="GO" id="GO:0005886">
    <property type="term" value="C:plasma membrane"/>
    <property type="evidence" value="ECO:0007669"/>
    <property type="project" value="UniProtKB-SubCell"/>
</dbReference>
<dbReference type="OrthoDB" id="6160250at2759"/>
<sequence>MRMEQHAVARFLLIGALLSVTQMAVADQTEVIEILRKEGFKCRALIAQSSPPDGNKTYCPPEWDLVTCWPYGEPGKKVDLLCPAYLPDFNNKGHVFRFCDVNGKWVVNPATNKTYANYSACLEERQSRRIPPEVLQRVTTLYTVGYSVSLGSLFIAFIILASFKRLHCTRNYVHMHLFMSYMLRALFILVKDAVLDIGASGSAESQRGTPGCKVVQTIFMYFMATNYFWILVEGLYLHNLIFVSVFSERKFFYGFIAIGWVFPLTFVVPWVAVRATLEDTGCWDSDEKGYTWIYKAPIVAAILLNFFLFLNILRVLAKKMRSPASVADQNNQQCCACCFGGQPQEPSGRRGSRRRSSIQLQMPMKLAKSTLVLIPLFGVHYIVFAGMPDNVGGVAYEVRLYFDLFFNSFQGFFVSILYCFLNGEVKAEFKRRWEHWKLKRNLDARGNSRSPLSFTSRTSVDYSVTTQAVSNGGPAGMTNNNLAPNGSPTRNGLLQVNNGKSRDGPSTVTDRPSPQKRASFNVIVERISEECGERQNLIDEGVLEMESSL</sequence>
<dbReference type="RefSeq" id="XP_019635196.1">
    <property type="nucleotide sequence ID" value="XM_019779637.1"/>
</dbReference>
<dbReference type="GO" id="GO:0007166">
    <property type="term" value="P:cell surface receptor signaling pathway"/>
    <property type="evidence" value="ECO:0007669"/>
    <property type="project" value="InterPro"/>
</dbReference>
<feature type="transmembrane region" description="Helical" evidence="12">
    <location>
        <begin position="292"/>
        <end position="313"/>
    </location>
</feature>
<dbReference type="InterPro" id="IPR017983">
    <property type="entry name" value="GPCR_2_secretin-like_CS"/>
</dbReference>
<dbReference type="InterPro" id="IPR017981">
    <property type="entry name" value="GPCR_2-like_7TM"/>
</dbReference>
<reference evidence="17" key="1">
    <citation type="submission" date="2025-08" db="UniProtKB">
        <authorList>
            <consortium name="RefSeq"/>
        </authorList>
    </citation>
    <scope>IDENTIFICATION</scope>
    <source>
        <tissue evidence="17">Gonad</tissue>
    </source>
</reference>
<feature type="transmembrane region" description="Helical" evidence="12">
    <location>
        <begin position="251"/>
        <end position="272"/>
    </location>
</feature>
<dbReference type="PROSITE" id="PS50261">
    <property type="entry name" value="G_PROTEIN_RECEP_F2_4"/>
    <property type="match status" value="1"/>
</dbReference>
<dbReference type="SUPFAM" id="SSF111418">
    <property type="entry name" value="Hormone receptor domain"/>
    <property type="match status" value="1"/>
</dbReference>
<feature type="transmembrane region" description="Helical" evidence="12">
    <location>
        <begin position="404"/>
        <end position="421"/>
    </location>
</feature>
<name>A0A6P5A040_BRABE</name>
<evidence type="ECO:0000256" key="2">
    <source>
        <dbReference type="ARBA" id="ARBA00005314"/>
    </source>
</evidence>
<evidence type="ECO:0000259" key="15">
    <source>
        <dbReference type="PROSITE" id="PS50261"/>
    </source>
</evidence>
<accession>A0A6P5A040</accession>
<dbReference type="GO" id="GO:0007188">
    <property type="term" value="P:adenylate cyclase-modulating G protein-coupled receptor signaling pathway"/>
    <property type="evidence" value="ECO:0007669"/>
    <property type="project" value="TreeGrafter"/>
</dbReference>
<keyword evidence="9" id="KW-0325">Glycoprotein</keyword>
<dbReference type="Pfam" id="PF00002">
    <property type="entry name" value="7tm_2"/>
    <property type="match status" value="1"/>
</dbReference>
<evidence type="ECO:0000256" key="9">
    <source>
        <dbReference type="ARBA" id="ARBA00023180"/>
    </source>
</evidence>
<keyword evidence="8" id="KW-0675">Receptor</keyword>
<dbReference type="InterPro" id="IPR050332">
    <property type="entry name" value="GPCR_2"/>
</dbReference>
<evidence type="ECO:0000256" key="12">
    <source>
        <dbReference type="SAM" id="Phobius"/>
    </source>
</evidence>
<dbReference type="Pfam" id="PF02793">
    <property type="entry name" value="HRM"/>
    <property type="match status" value="1"/>
</dbReference>
<dbReference type="PRINTS" id="PR00249">
    <property type="entry name" value="GPCRSECRETIN"/>
</dbReference>
<proteinExistence type="inferred from homology"/>
<feature type="transmembrane region" description="Helical" evidence="12">
    <location>
        <begin position="172"/>
        <end position="190"/>
    </location>
</feature>
<evidence type="ECO:0000256" key="13">
    <source>
        <dbReference type="SAM" id="SignalP"/>
    </source>
</evidence>
<evidence type="ECO:0000256" key="1">
    <source>
        <dbReference type="ARBA" id="ARBA00004651"/>
    </source>
</evidence>
<evidence type="ECO:0000256" key="11">
    <source>
        <dbReference type="SAM" id="MobiDB-lite"/>
    </source>
</evidence>
<feature type="transmembrane region" description="Helical" evidence="12">
    <location>
        <begin position="366"/>
        <end position="384"/>
    </location>
</feature>
<dbReference type="InterPro" id="IPR000832">
    <property type="entry name" value="GPCR_2_secretin-like"/>
</dbReference>
<dbReference type="PANTHER" id="PTHR45620:SF1">
    <property type="entry name" value="G-PROTEIN COUPLED RECEPTORS FAMILY 2 PROFILE 2 DOMAIN-CONTAINING PROTEIN"/>
    <property type="match status" value="1"/>
</dbReference>
<dbReference type="PROSITE" id="PS50227">
    <property type="entry name" value="G_PROTEIN_RECEP_F2_3"/>
    <property type="match status" value="1"/>
</dbReference>
<evidence type="ECO:0000256" key="3">
    <source>
        <dbReference type="ARBA" id="ARBA00022475"/>
    </source>
</evidence>
<comment type="subcellular location">
    <subcellularLocation>
        <location evidence="1">Cell membrane</location>
        <topology evidence="1">Multi-pass membrane protein</topology>
    </subcellularLocation>
</comment>
<dbReference type="CDD" id="cd15265">
    <property type="entry name" value="7tmB1_PTHR"/>
    <property type="match status" value="1"/>
</dbReference>
<evidence type="ECO:0000256" key="7">
    <source>
        <dbReference type="ARBA" id="ARBA00023136"/>
    </source>
</evidence>
<keyword evidence="13" id="KW-0732">Signal</keyword>
<dbReference type="Proteomes" id="UP000515135">
    <property type="component" value="Unplaced"/>
</dbReference>
<feature type="transmembrane region" description="Helical" evidence="12">
    <location>
        <begin position="141"/>
        <end position="160"/>
    </location>
</feature>
<dbReference type="KEGG" id="bbel:109478148"/>
<dbReference type="PANTHER" id="PTHR45620">
    <property type="entry name" value="PDF RECEPTOR-LIKE PROTEIN-RELATED"/>
    <property type="match status" value="1"/>
</dbReference>
<evidence type="ECO:0000256" key="6">
    <source>
        <dbReference type="ARBA" id="ARBA00023040"/>
    </source>
</evidence>
<evidence type="ECO:0000313" key="17">
    <source>
        <dbReference type="RefSeq" id="XP_019635196.1"/>
    </source>
</evidence>
<feature type="domain" description="G-protein coupled receptors family 2 profile 1" evidence="14">
    <location>
        <begin position="41"/>
        <end position="125"/>
    </location>
</feature>
<organism evidence="16 17">
    <name type="scientific">Branchiostoma belcheri</name>
    <name type="common">Amphioxus</name>
    <dbReference type="NCBI Taxonomy" id="7741"/>
    <lineage>
        <taxon>Eukaryota</taxon>
        <taxon>Metazoa</taxon>
        <taxon>Chordata</taxon>
        <taxon>Cephalochordata</taxon>
        <taxon>Leptocardii</taxon>
        <taxon>Amphioxiformes</taxon>
        <taxon>Branchiostomatidae</taxon>
        <taxon>Branchiostoma</taxon>
    </lineage>
</organism>
<evidence type="ECO:0000259" key="14">
    <source>
        <dbReference type="PROSITE" id="PS50227"/>
    </source>
</evidence>
<feature type="signal peptide" evidence="13">
    <location>
        <begin position="1"/>
        <end position="26"/>
    </location>
</feature>
<keyword evidence="5 12" id="KW-1133">Transmembrane helix</keyword>
<evidence type="ECO:0000256" key="10">
    <source>
        <dbReference type="ARBA" id="ARBA00023224"/>
    </source>
</evidence>